<dbReference type="EMBL" id="MRZV01000365">
    <property type="protein sequence ID" value="PIK51565.1"/>
    <property type="molecule type" value="Genomic_DNA"/>
</dbReference>
<evidence type="ECO:0000259" key="1">
    <source>
        <dbReference type="PROSITE" id="PS51145"/>
    </source>
</evidence>
<keyword evidence="3" id="KW-1185">Reference proteome</keyword>
<dbReference type="PANTHER" id="PTHR12582">
    <property type="entry name" value="NETRIN RECEPTOR UNC5"/>
    <property type="match status" value="1"/>
</dbReference>
<organism evidence="2 3">
    <name type="scientific">Stichopus japonicus</name>
    <name type="common">Sea cucumber</name>
    <dbReference type="NCBI Taxonomy" id="307972"/>
    <lineage>
        <taxon>Eukaryota</taxon>
        <taxon>Metazoa</taxon>
        <taxon>Echinodermata</taxon>
        <taxon>Eleutherozoa</taxon>
        <taxon>Echinozoa</taxon>
        <taxon>Holothuroidea</taxon>
        <taxon>Aspidochirotacea</taxon>
        <taxon>Aspidochirotida</taxon>
        <taxon>Stichopodidae</taxon>
        <taxon>Apostichopus</taxon>
    </lineage>
</organism>
<sequence length="240" mass="26947">MDELESVIAESVDTGIYSSITSTSHFENPFVGNEEQLTPDLKVAVTVTVKGAHMHIPDTGVELDIPAGAVRHKQLIEMTIIPFDKQFAPIANFSSNSSVVVELLPNKAIFRLPVHLKLPHCLQLKTNYKEIKNPVKVFVSHHEAGPPVWEEDASAKCTLEEDHCVIHLKRFCWVKYEINDKIVVAKRLKVFTAGKSLHANDCIAEIEVGYHMDLPGREEVHLLFMAVIPNKFIDFEINVC</sequence>
<dbReference type="InterPro" id="IPR037936">
    <property type="entry name" value="UNC5A-D"/>
</dbReference>
<comment type="caution">
    <text evidence="2">The sequence shown here is derived from an EMBL/GenBank/DDBJ whole genome shotgun (WGS) entry which is preliminary data.</text>
</comment>
<dbReference type="Gene3D" id="2.60.220.30">
    <property type="match status" value="1"/>
</dbReference>
<dbReference type="Proteomes" id="UP000230750">
    <property type="component" value="Unassembled WGS sequence"/>
</dbReference>
<dbReference type="GO" id="GO:0016020">
    <property type="term" value="C:membrane"/>
    <property type="evidence" value="ECO:0007669"/>
    <property type="project" value="InterPro"/>
</dbReference>
<dbReference type="Pfam" id="PF00791">
    <property type="entry name" value="ZU5"/>
    <property type="match status" value="1"/>
</dbReference>
<evidence type="ECO:0000313" key="2">
    <source>
        <dbReference type="EMBL" id="PIK51565.1"/>
    </source>
</evidence>
<dbReference type="OrthoDB" id="6065502at2759"/>
<proteinExistence type="predicted"/>
<dbReference type="PROSITE" id="PS51145">
    <property type="entry name" value="ZU5"/>
    <property type="match status" value="1"/>
</dbReference>
<dbReference type="PANTHER" id="PTHR12582:SF41">
    <property type="entry name" value="UNC5C-LIKE PROTEIN"/>
    <property type="match status" value="1"/>
</dbReference>
<reference evidence="2 3" key="1">
    <citation type="journal article" date="2017" name="PLoS Biol.">
        <title>The sea cucumber genome provides insights into morphological evolution and visceral regeneration.</title>
        <authorList>
            <person name="Zhang X."/>
            <person name="Sun L."/>
            <person name="Yuan J."/>
            <person name="Sun Y."/>
            <person name="Gao Y."/>
            <person name="Zhang L."/>
            <person name="Li S."/>
            <person name="Dai H."/>
            <person name="Hamel J.F."/>
            <person name="Liu C."/>
            <person name="Yu Y."/>
            <person name="Liu S."/>
            <person name="Lin W."/>
            <person name="Guo K."/>
            <person name="Jin S."/>
            <person name="Xu P."/>
            <person name="Storey K.B."/>
            <person name="Huan P."/>
            <person name="Zhang T."/>
            <person name="Zhou Y."/>
            <person name="Zhang J."/>
            <person name="Lin C."/>
            <person name="Li X."/>
            <person name="Xing L."/>
            <person name="Huo D."/>
            <person name="Sun M."/>
            <person name="Wang L."/>
            <person name="Mercier A."/>
            <person name="Li F."/>
            <person name="Yang H."/>
            <person name="Xiang J."/>
        </authorList>
    </citation>
    <scope>NUCLEOTIDE SEQUENCE [LARGE SCALE GENOMIC DNA]</scope>
    <source>
        <strain evidence="2">Shaxun</strain>
        <tissue evidence="2">Muscle</tissue>
    </source>
</reference>
<keyword evidence="2" id="KW-0675">Receptor</keyword>
<evidence type="ECO:0000313" key="3">
    <source>
        <dbReference type="Proteomes" id="UP000230750"/>
    </source>
</evidence>
<name>A0A2G8KUD1_STIJA</name>
<dbReference type="GO" id="GO:0005042">
    <property type="term" value="F:netrin receptor activity"/>
    <property type="evidence" value="ECO:0007669"/>
    <property type="project" value="InterPro"/>
</dbReference>
<gene>
    <name evidence="2" type="ORF">BSL78_11527</name>
</gene>
<dbReference type="AlphaFoldDB" id="A0A2G8KUD1"/>
<accession>A0A2G8KUD1</accession>
<dbReference type="InterPro" id="IPR000906">
    <property type="entry name" value="ZU5_dom"/>
</dbReference>
<protein>
    <submittedName>
        <fullName evidence="2">Putative netrin receptor UNC5B isoform X2</fullName>
    </submittedName>
</protein>
<feature type="domain" description="ZU5" evidence="1">
    <location>
        <begin position="41"/>
        <end position="180"/>
    </location>
</feature>